<evidence type="ECO:0000313" key="1">
    <source>
        <dbReference type="EMBL" id="TWH81009.1"/>
    </source>
</evidence>
<dbReference type="Proteomes" id="UP000318667">
    <property type="component" value="Unassembled WGS sequence"/>
</dbReference>
<organism evidence="1 2">
    <name type="scientific">Cytobacillus oceanisediminis</name>
    <dbReference type="NCBI Taxonomy" id="665099"/>
    <lineage>
        <taxon>Bacteria</taxon>
        <taxon>Bacillati</taxon>
        <taxon>Bacillota</taxon>
        <taxon>Bacilli</taxon>
        <taxon>Bacillales</taxon>
        <taxon>Bacillaceae</taxon>
        <taxon>Cytobacillus</taxon>
    </lineage>
</organism>
<dbReference type="GeneID" id="65405520"/>
<proteinExistence type="predicted"/>
<dbReference type="AlphaFoldDB" id="A0A562JCY8"/>
<dbReference type="EMBL" id="VLKI01000018">
    <property type="protein sequence ID" value="TWH81009.1"/>
    <property type="molecule type" value="Genomic_DNA"/>
</dbReference>
<protein>
    <submittedName>
        <fullName evidence="1">Uncharacterized protein</fullName>
    </submittedName>
</protein>
<gene>
    <name evidence="1" type="ORF">IQ19_04426</name>
</gene>
<accession>A0A562JCY8</accession>
<reference evidence="1 2" key="1">
    <citation type="journal article" date="2015" name="Stand. Genomic Sci.">
        <title>Genomic Encyclopedia of Bacterial and Archaeal Type Strains, Phase III: the genomes of soil and plant-associated and newly described type strains.</title>
        <authorList>
            <person name="Whitman W.B."/>
            <person name="Woyke T."/>
            <person name="Klenk H.P."/>
            <person name="Zhou Y."/>
            <person name="Lilburn T.G."/>
            <person name="Beck B.J."/>
            <person name="De Vos P."/>
            <person name="Vandamme P."/>
            <person name="Eisen J.A."/>
            <person name="Garrity G."/>
            <person name="Hugenholtz P."/>
            <person name="Kyrpides N.C."/>
        </authorList>
    </citation>
    <scope>NUCLEOTIDE SEQUENCE [LARGE SCALE GENOMIC DNA]</scope>
    <source>
        <strain evidence="1 2">CGMCC 1.10115</strain>
    </source>
</reference>
<evidence type="ECO:0000313" key="2">
    <source>
        <dbReference type="Proteomes" id="UP000318667"/>
    </source>
</evidence>
<comment type="caution">
    <text evidence="1">The sequence shown here is derived from an EMBL/GenBank/DDBJ whole genome shotgun (WGS) entry which is preliminary data.</text>
</comment>
<dbReference type="RefSeq" id="WP_144544929.1">
    <property type="nucleotide sequence ID" value="NZ_CBCSDC010000020.1"/>
</dbReference>
<name>A0A562JCY8_9BACI</name>
<keyword evidence="2" id="KW-1185">Reference proteome</keyword>
<sequence length="81" mass="9531">MEKYKVVLEFVNGNKKAIDIDHDSYLEFDKSVRENVAWFKYGGVNINLKNVCYYSFCLNDDKEPSIDEQINNEAQALMDWN</sequence>